<dbReference type="AlphaFoldDB" id="A0A834X6J9"/>
<keyword evidence="2" id="KW-1185">Reference proteome</keyword>
<gene>
    <name evidence="1" type="ORF">G2W53_007663</name>
</gene>
<accession>A0A834X6J9</accession>
<name>A0A834X6J9_9FABA</name>
<dbReference type="EMBL" id="JAAIUW010000003">
    <property type="protein sequence ID" value="KAF7839181.1"/>
    <property type="molecule type" value="Genomic_DNA"/>
</dbReference>
<evidence type="ECO:0000313" key="1">
    <source>
        <dbReference type="EMBL" id="KAF7839181.1"/>
    </source>
</evidence>
<evidence type="ECO:0000313" key="2">
    <source>
        <dbReference type="Proteomes" id="UP000634136"/>
    </source>
</evidence>
<dbReference type="Proteomes" id="UP000634136">
    <property type="component" value="Unassembled WGS sequence"/>
</dbReference>
<sequence>MRSSQRINARARSADEDYCGCVSKLEEGESSPVTTGVRASDLGSGEVVNGNFGLVMSQSIAWPGKDAALELVVAFYVRRRHRRLGERSVFFEPTEAAVVVSLFSLPALPTKAYSVAKIVDADVEEKAQKGAEEETQLPSIHN</sequence>
<proteinExistence type="predicted"/>
<organism evidence="1 2">
    <name type="scientific">Senna tora</name>
    <dbReference type="NCBI Taxonomy" id="362788"/>
    <lineage>
        <taxon>Eukaryota</taxon>
        <taxon>Viridiplantae</taxon>
        <taxon>Streptophyta</taxon>
        <taxon>Embryophyta</taxon>
        <taxon>Tracheophyta</taxon>
        <taxon>Spermatophyta</taxon>
        <taxon>Magnoliopsida</taxon>
        <taxon>eudicotyledons</taxon>
        <taxon>Gunneridae</taxon>
        <taxon>Pentapetalae</taxon>
        <taxon>rosids</taxon>
        <taxon>fabids</taxon>
        <taxon>Fabales</taxon>
        <taxon>Fabaceae</taxon>
        <taxon>Caesalpinioideae</taxon>
        <taxon>Cassia clade</taxon>
        <taxon>Senna</taxon>
    </lineage>
</organism>
<protein>
    <submittedName>
        <fullName evidence="1">Uncharacterized protein</fullName>
    </submittedName>
</protein>
<reference evidence="1" key="1">
    <citation type="submission" date="2020-09" db="EMBL/GenBank/DDBJ databases">
        <title>Genome-Enabled Discovery of Anthraquinone Biosynthesis in Senna tora.</title>
        <authorList>
            <person name="Kang S.-H."/>
            <person name="Pandey R.P."/>
            <person name="Lee C.-M."/>
            <person name="Sim J.-S."/>
            <person name="Jeong J.-T."/>
            <person name="Choi B.-S."/>
            <person name="Jung M."/>
            <person name="Ginzburg D."/>
            <person name="Zhao K."/>
            <person name="Won S.Y."/>
            <person name="Oh T.-J."/>
            <person name="Yu Y."/>
            <person name="Kim N.-H."/>
            <person name="Lee O.R."/>
            <person name="Lee T.-H."/>
            <person name="Bashyal P."/>
            <person name="Kim T.-S."/>
            <person name="Lee W.-H."/>
            <person name="Kawkins C."/>
            <person name="Kim C.-K."/>
            <person name="Kim J.S."/>
            <person name="Ahn B.O."/>
            <person name="Rhee S.Y."/>
            <person name="Sohng J.K."/>
        </authorList>
    </citation>
    <scope>NUCLEOTIDE SEQUENCE</scope>
    <source>
        <tissue evidence="1">Leaf</tissue>
    </source>
</reference>
<comment type="caution">
    <text evidence="1">The sequence shown here is derived from an EMBL/GenBank/DDBJ whole genome shotgun (WGS) entry which is preliminary data.</text>
</comment>